<accession>A0A1I5ACV1</accession>
<dbReference type="RefSeq" id="WP_218163596.1">
    <property type="nucleotide sequence ID" value="NZ_FOVH01000002.1"/>
</dbReference>
<sequence length="356" mass="36968">MESIVRHWPRWAGYAAGAWSTGAVAVALYWACGGEAGNPLDGARPAAWAIAACLGAGGIMAVSTVRDVGRHMPRWWPLAGLWGAFAVAGAGTFGFVMNALQLAFTGTVDDWPEFGVEILCAAGAALLAGAALAYQRRTAGACARCGRVHADTGTVRRPAPVSAPPRGVRWAAYAGTLAFVPYVVMKTTWAFGGSFAGIEGERVVAEFERNGASGLVLTLEKYGLDFTTLSAALGIVLLFGLTRGWGQVFPRWTPFAGRGVPRWLPLAPAWLGALTLGPYGVVGTVGYLLPPVVGLGDLPDDPLLHGWSGWTVAACGIVAFAVYGTALGVAAWSYQRRTRPRCVSPGSPAAGAPSGP</sequence>
<dbReference type="AlphaFoldDB" id="A0A1I5ACV1"/>
<name>A0A1I5ACV1_9ACTN</name>
<feature type="transmembrane region" description="Helical" evidence="1">
    <location>
        <begin position="263"/>
        <end position="289"/>
    </location>
</feature>
<keyword evidence="1" id="KW-0472">Membrane</keyword>
<keyword evidence="3" id="KW-1185">Reference proteome</keyword>
<feature type="transmembrane region" description="Helical" evidence="1">
    <location>
        <begin position="222"/>
        <end position="242"/>
    </location>
</feature>
<feature type="transmembrane region" description="Helical" evidence="1">
    <location>
        <begin position="46"/>
        <end position="63"/>
    </location>
</feature>
<dbReference type="EMBL" id="FOVH01000002">
    <property type="protein sequence ID" value="SFN60200.1"/>
    <property type="molecule type" value="Genomic_DNA"/>
</dbReference>
<proteinExistence type="predicted"/>
<feature type="transmembrane region" description="Helical" evidence="1">
    <location>
        <begin position="75"/>
        <end position="96"/>
    </location>
</feature>
<feature type="transmembrane region" description="Helical" evidence="1">
    <location>
        <begin position="309"/>
        <end position="332"/>
    </location>
</feature>
<feature type="transmembrane region" description="Helical" evidence="1">
    <location>
        <begin position="116"/>
        <end position="134"/>
    </location>
</feature>
<dbReference type="eggNOG" id="ENOG5032UF7">
    <property type="taxonomic scope" value="Bacteria"/>
</dbReference>
<feature type="transmembrane region" description="Helical" evidence="1">
    <location>
        <begin position="12"/>
        <end position="31"/>
    </location>
</feature>
<feature type="transmembrane region" description="Helical" evidence="1">
    <location>
        <begin position="167"/>
        <end position="185"/>
    </location>
</feature>
<dbReference type="InParanoid" id="A0A1I5ACV1"/>
<keyword evidence="1" id="KW-1133">Transmembrane helix</keyword>
<reference evidence="2 3" key="1">
    <citation type="submission" date="2016-10" db="EMBL/GenBank/DDBJ databases">
        <authorList>
            <person name="de Groot N.N."/>
        </authorList>
    </citation>
    <scope>NUCLEOTIDE SEQUENCE [LARGE SCALE GENOMIC DNA]</scope>
    <source>
        <strain evidence="2 3">DSM 43067</strain>
    </source>
</reference>
<evidence type="ECO:0000313" key="3">
    <source>
        <dbReference type="Proteomes" id="UP000183413"/>
    </source>
</evidence>
<dbReference type="Proteomes" id="UP000183413">
    <property type="component" value="Unassembled WGS sequence"/>
</dbReference>
<keyword evidence="1" id="KW-0812">Transmembrane</keyword>
<gene>
    <name evidence="2" type="ORF">SAMN04489713_102544</name>
</gene>
<evidence type="ECO:0000256" key="1">
    <source>
        <dbReference type="SAM" id="Phobius"/>
    </source>
</evidence>
<organism evidence="2 3">
    <name type="scientific">Actinomadura madurae</name>
    <dbReference type="NCBI Taxonomy" id="1993"/>
    <lineage>
        <taxon>Bacteria</taxon>
        <taxon>Bacillati</taxon>
        <taxon>Actinomycetota</taxon>
        <taxon>Actinomycetes</taxon>
        <taxon>Streptosporangiales</taxon>
        <taxon>Thermomonosporaceae</taxon>
        <taxon>Actinomadura</taxon>
    </lineage>
</organism>
<evidence type="ECO:0000313" key="2">
    <source>
        <dbReference type="EMBL" id="SFN60200.1"/>
    </source>
</evidence>
<protein>
    <submittedName>
        <fullName evidence="2">Uncharacterized protein</fullName>
    </submittedName>
</protein>